<gene>
    <name evidence="1" type="primary">65</name>
    <name evidence="1" type="ORF">SEA_SHAMBRE1_65</name>
</gene>
<dbReference type="KEGG" id="vg:80020060"/>
<keyword evidence="2" id="KW-1185">Reference proteome</keyword>
<evidence type="ECO:0000313" key="2">
    <source>
        <dbReference type="Proteomes" id="UP001063033"/>
    </source>
</evidence>
<proteinExistence type="predicted"/>
<protein>
    <submittedName>
        <fullName evidence="1">Uncharacterized protein</fullName>
    </submittedName>
</protein>
<name>A0A977KQ16_9CAUD</name>
<evidence type="ECO:0000313" key="1">
    <source>
        <dbReference type="EMBL" id="UXE04801.1"/>
    </source>
</evidence>
<sequence length="57" mass="6222">MSRPIHILTAQAGSDIGTLHRLEEAGNAYQAIATGKAEDLRELMDYLEAGEKELHGE</sequence>
<dbReference type="Proteomes" id="UP001063033">
    <property type="component" value="Segment"/>
</dbReference>
<organism evidence="1 2">
    <name type="scientific">Arthrobacter phage Shambre1</name>
    <dbReference type="NCBI Taxonomy" id="2927284"/>
    <lineage>
        <taxon>Viruses</taxon>
        <taxon>Duplodnaviria</taxon>
        <taxon>Heunggongvirae</taxon>
        <taxon>Uroviricota</taxon>
        <taxon>Caudoviricetes</taxon>
        <taxon>Bismarckvirus</taxon>
        <taxon>Bismarckvirus shambre1</taxon>
    </lineage>
</organism>
<dbReference type="RefSeq" id="YP_010755408.1">
    <property type="nucleotide sequence ID" value="NC_073469.1"/>
</dbReference>
<accession>A0A977KQ16</accession>
<dbReference type="EMBL" id="OP297545">
    <property type="protein sequence ID" value="UXE04801.1"/>
    <property type="molecule type" value="Genomic_DNA"/>
</dbReference>
<reference evidence="1" key="1">
    <citation type="submission" date="2022-08" db="EMBL/GenBank/DDBJ databases">
        <authorList>
            <person name="Dojs M.A."/>
            <person name="Fleischacker C.L."/>
            <person name="Jackson S.M."/>
            <person name="Feiring S.B."/>
            <person name="Webb R.J."/>
            <person name="Schaefbauer A.B."/>
            <person name="Vigness C.A."/>
            <person name="Boyle B.L."/>
            <person name="Frank J.R."/>
            <person name="Fleischacker T.C."/>
            <person name="Ackerman S.B."/>
            <person name="Balish M.F."/>
            <person name="Garlena R.A."/>
            <person name="Russell D.A."/>
            <person name="Jacobs-Sera D."/>
            <person name="Hatfull G.F."/>
        </authorList>
    </citation>
    <scope>NUCLEOTIDE SEQUENCE</scope>
</reference>
<dbReference type="GeneID" id="80020060"/>